<accession>A0A8W8KCI4</accession>
<feature type="domain" description="Inosine/uridine-preferring nucleoside hydrolase" evidence="2">
    <location>
        <begin position="6"/>
        <end position="305"/>
    </location>
</feature>
<dbReference type="OrthoDB" id="432381at2759"/>
<dbReference type="OMA" id="HAIMMAS"/>
<dbReference type="PANTHER" id="PTHR46190">
    <property type="entry name" value="SI:CH211-201H21.5-RELATED"/>
    <property type="match status" value="1"/>
</dbReference>
<protein>
    <recommendedName>
        <fullName evidence="2">Inosine/uridine-preferring nucleoside hydrolase domain-containing protein</fullName>
    </recommendedName>
</protein>
<sequence>MDKTKLIIDCDAGIDDAQAIMLALARPDAEVLAITCVSGNTEVDHVCRNVLRILTICDHIEIPVYRGCTKALVDHGKHAKFYHGLDGLCDLKGLPEVDMNLIQTEHASCAMNRIVGENQGKITLICIGPLTNVAVALRLNPDFGKQLKKCVIMGGNTEGQGNIEDGSAAEFNFHFDPEAAYMVLHELSCPITTFSWEAVLQNQYPWDWLKRILNIKTSKAIFHSTILRTSLDKHNEWQFPGYSFCDPTVVAIALKETIVTKSRDVFATVELQGRLSRGQMVSDSRNLQKTPPNVKQALEIDRDLMMEMFSSVFEERSDSK</sequence>
<dbReference type="SUPFAM" id="SSF53590">
    <property type="entry name" value="Nucleoside hydrolase"/>
    <property type="match status" value="1"/>
</dbReference>
<dbReference type="AlphaFoldDB" id="A0A8W8KCI4"/>
<reference evidence="3" key="1">
    <citation type="submission" date="2022-08" db="UniProtKB">
        <authorList>
            <consortium name="EnsemblMetazoa"/>
        </authorList>
    </citation>
    <scope>IDENTIFICATION</scope>
    <source>
        <strain evidence="3">05x7-T-G4-1.051#20</strain>
    </source>
</reference>
<evidence type="ECO:0000259" key="2">
    <source>
        <dbReference type="Pfam" id="PF01156"/>
    </source>
</evidence>
<dbReference type="InterPro" id="IPR052775">
    <property type="entry name" value="IUN_hydrolase"/>
</dbReference>
<name>A0A8W8KCI4_MAGGI</name>
<organism evidence="3 4">
    <name type="scientific">Magallana gigas</name>
    <name type="common">Pacific oyster</name>
    <name type="synonym">Crassostrea gigas</name>
    <dbReference type="NCBI Taxonomy" id="29159"/>
    <lineage>
        <taxon>Eukaryota</taxon>
        <taxon>Metazoa</taxon>
        <taxon>Spiralia</taxon>
        <taxon>Lophotrochozoa</taxon>
        <taxon>Mollusca</taxon>
        <taxon>Bivalvia</taxon>
        <taxon>Autobranchia</taxon>
        <taxon>Pteriomorphia</taxon>
        <taxon>Ostreida</taxon>
        <taxon>Ostreoidea</taxon>
        <taxon>Ostreidae</taxon>
        <taxon>Magallana</taxon>
    </lineage>
</organism>
<dbReference type="Proteomes" id="UP000005408">
    <property type="component" value="Unassembled WGS sequence"/>
</dbReference>
<keyword evidence="4" id="KW-1185">Reference proteome</keyword>
<dbReference type="EnsemblMetazoa" id="G22622.2">
    <property type="protein sequence ID" value="G22622.2:cds"/>
    <property type="gene ID" value="G22622"/>
</dbReference>
<dbReference type="GO" id="GO:0016799">
    <property type="term" value="F:hydrolase activity, hydrolyzing N-glycosyl compounds"/>
    <property type="evidence" value="ECO:0007669"/>
    <property type="project" value="InterPro"/>
</dbReference>
<dbReference type="Pfam" id="PF01156">
    <property type="entry name" value="IU_nuc_hydro"/>
    <property type="match status" value="1"/>
</dbReference>
<dbReference type="InterPro" id="IPR036452">
    <property type="entry name" value="Ribo_hydro-like"/>
</dbReference>
<dbReference type="InterPro" id="IPR001910">
    <property type="entry name" value="Inosine/uridine_hydrolase_dom"/>
</dbReference>
<evidence type="ECO:0000313" key="3">
    <source>
        <dbReference type="EnsemblMetazoa" id="G22622.2:cds"/>
    </source>
</evidence>
<proteinExistence type="inferred from homology"/>
<dbReference type="PANTHER" id="PTHR46190:SF1">
    <property type="entry name" value="SI:CH211-201H21.5"/>
    <property type="match status" value="1"/>
</dbReference>
<dbReference type="EnsemblMetazoa" id="G22622.1">
    <property type="protein sequence ID" value="G22622.1:cds"/>
    <property type="gene ID" value="G22622"/>
</dbReference>
<dbReference type="CDD" id="cd02649">
    <property type="entry name" value="nuc_hydro_CeIAG"/>
    <property type="match status" value="1"/>
</dbReference>
<evidence type="ECO:0000313" key="4">
    <source>
        <dbReference type="Proteomes" id="UP000005408"/>
    </source>
</evidence>
<comment type="similarity">
    <text evidence="1">Belongs to the IUNH family.</text>
</comment>
<evidence type="ECO:0000256" key="1">
    <source>
        <dbReference type="ARBA" id="ARBA00009176"/>
    </source>
</evidence>
<dbReference type="Gene3D" id="3.90.245.10">
    <property type="entry name" value="Ribonucleoside hydrolase-like"/>
    <property type="match status" value="1"/>
</dbReference>